<reference evidence="1 2" key="1">
    <citation type="submission" date="2021-06" db="EMBL/GenBank/DDBJ databases">
        <title>Gemonas diversity in paddy soil.</title>
        <authorList>
            <person name="Liu G."/>
        </authorList>
    </citation>
    <scope>NUCLEOTIDE SEQUENCE [LARGE SCALE GENOMIC DNA]</scope>
    <source>
        <strain evidence="1 2">RG29</strain>
    </source>
</reference>
<proteinExistence type="predicted"/>
<gene>
    <name evidence="1" type="ORF">KP005_17855</name>
</gene>
<sequence>MPDCEVLSGCIFFNDQMANMPSTSNVFKMMYCTDNFEACARFTVRREAGKEAVPEDLFPNQIDRARQILGKG</sequence>
<evidence type="ECO:0000313" key="1">
    <source>
        <dbReference type="EMBL" id="QWV97184.1"/>
    </source>
</evidence>
<name>A0ABX8JHT8_9BACT</name>
<keyword evidence="2" id="KW-1185">Reference proteome</keyword>
<accession>A0ABX8JHT8</accession>
<organism evidence="1 2">
    <name type="scientific">Geomonas diazotrophica</name>
    <dbReference type="NCBI Taxonomy" id="2843197"/>
    <lineage>
        <taxon>Bacteria</taxon>
        <taxon>Pseudomonadati</taxon>
        <taxon>Thermodesulfobacteriota</taxon>
        <taxon>Desulfuromonadia</taxon>
        <taxon>Geobacterales</taxon>
        <taxon>Geobacteraceae</taxon>
        <taxon>Geomonas</taxon>
    </lineage>
</organism>
<protein>
    <submittedName>
        <fullName evidence="1">Uncharacterized protein</fullName>
    </submittedName>
</protein>
<evidence type="ECO:0000313" key="2">
    <source>
        <dbReference type="Proteomes" id="UP000683493"/>
    </source>
</evidence>
<dbReference type="Proteomes" id="UP000683493">
    <property type="component" value="Chromosome"/>
</dbReference>
<dbReference type="EMBL" id="CP076724">
    <property type="protein sequence ID" value="QWV97184.1"/>
    <property type="molecule type" value="Genomic_DNA"/>
</dbReference>